<dbReference type="EC" id="3.2.1.14" evidence="2"/>
<dbReference type="SUPFAM" id="SSF54556">
    <property type="entry name" value="Chitinase insertion domain"/>
    <property type="match status" value="1"/>
</dbReference>
<dbReference type="InterPro" id="IPR011583">
    <property type="entry name" value="Chitinase_II/V-like_cat"/>
</dbReference>
<protein>
    <recommendedName>
        <fullName evidence="2">chitinase</fullName>
        <ecNumber evidence="2">3.2.1.14</ecNumber>
    </recommendedName>
</protein>
<dbReference type="PANTHER" id="PTHR11177:SF317">
    <property type="entry name" value="CHITINASE 12-RELATED"/>
    <property type="match status" value="1"/>
</dbReference>
<evidence type="ECO:0000313" key="10">
    <source>
        <dbReference type="EMBL" id="MBR7829209.1"/>
    </source>
</evidence>
<evidence type="ECO:0000259" key="9">
    <source>
        <dbReference type="PROSITE" id="PS51910"/>
    </source>
</evidence>
<evidence type="ECO:0000313" key="11">
    <source>
        <dbReference type="Proteomes" id="UP000676325"/>
    </source>
</evidence>
<dbReference type="InterPro" id="IPR050314">
    <property type="entry name" value="Glycosyl_Hydrlase_18"/>
</dbReference>
<sequence length="431" mass="46046">MSIFRRSLAPLLVAAAVLAADVALPGAAQASAAPADAGHGNKVAIGFFTQWSIYSGFLEKDLIGDGAASKLTEINYAFSSVSADGLCTSGDSWADYQKPFTADQAVDGVADTSTQALAGNFNQLRELKAKYPKLKIVMTIGGWSWSGQFSKIASTAAGRQAFVNSCVDQYLNGNIPGLAPGAAKGIFDGLDIDWEYPNEPGDNNPYGPQDTPDFTALMQTFRSAVNQAGEANDEHYVLTADVSPNQYAAAQQLQLPQLAKSLDWFNVMTLDFHGGWENQTDFSSNLLPDPNDPQASNDKFSIVQTVQYYEQHGVPADKISLEIPYYAHAWTGVANVDNGLYQSATGASAEDQAAYNVVVNQPGTVHYDPVTASIWKYDPASGTFYTYDTPQTIAEKGIYIDLAGLRGASVWSLDGDTSDGALTNALASSLY</sequence>
<evidence type="ECO:0000256" key="3">
    <source>
        <dbReference type="ARBA" id="ARBA00022801"/>
    </source>
</evidence>
<dbReference type="Proteomes" id="UP000676325">
    <property type="component" value="Unassembled WGS sequence"/>
</dbReference>
<feature type="signal peptide" evidence="8">
    <location>
        <begin position="1"/>
        <end position="19"/>
    </location>
</feature>
<dbReference type="AlphaFoldDB" id="A0A941EHI9"/>
<dbReference type="EMBL" id="JAGSOH010000078">
    <property type="protein sequence ID" value="MBR7829209.1"/>
    <property type="molecule type" value="Genomic_DNA"/>
</dbReference>
<dbReference type="CDD" id="cd06548">
    <property type="entry name" value="GH18_chitinase"/>
    <property type="match status" value="1"/>
</dbReference>
<evidence type="ECO:0000256" key="7">
    <source>
        <dbReference type="RuleBase" id="RU004453"/>
    </source>
</evidence>
<evidence type="ECO:0000256" key="2">
    <source>
        <dbReference type="ARBA" id="ARBA00012729"/>
    </source>
</evidence>
<keyword evidence="5 6" id="KW-0326">Glycosidase</keyword>
<dbReference type="Gene3D" id="3.20.20.80">
    <property type="entry name" value="Glycosidases"/>
    <property type="match status" value="1"/>
</dbReference>
<dbReference type="InterPro" id="IPR001223">
    <property type="entry name" value="Glyco_hydro18_cat"/>
</dbReference>
<evidence type="ECO:0000256" key="1">
    <source>
        <dbReference type="ARBA" id="ARBA00000822"/>
    </source>
</evidence>
<evidence type="ECO:0000256" key="5">
    <source>
        <dbReference type="ARBA" id="ARBA00023295"/>
    </source>
</evidence>
<dbReference type="GO" id="GO:0008843">
    <property type="term" value="F:endochitinase activity"/>
    <property type="evidence" value="ECO:0007669"/>
    <property type="project" value="UniProtKB-EC"/>
</dbReference>
<keyword evidence="4" id="KW-0119">Carbohydrate metabolism</keyword>
<keyword evidence="4" id="KW-0624">Polysaccharide degradation</keyword>
<dbReference type="RefSeq" id="WP_212520344.1">
    <property type="nucleotide sequence ID" value="NZ_JAGSOH010000078.1"/>
</dbReference>
<keyword evidence="11" id="KW-1185">Reference proteome</keyword>
<keyword evidence="3 6" id="KW-0378">Hydrolase</keyword>
<feature type="chain" id="PRO_5039283500" description="chitinase" evidence="8">
    <location>
        <begin position="20"/>
        <end position="431"/>
    </location>
</feature>
<dbReference type="GO" id="GO:0006032">
    <property type="term" value="P:chitin catabolic process"/>
    <property type="evidence" value="ECO:0007669"/>
    <property type="project" value="UniProtKB-KW"/>
</dbReference>
<evidence type="ECO:0000256" key="6">
    <source>
        <dbReference type="RuleBase" id="RU000489"/>
    </source>
</evidence>
<evidence type="ECO:0000256" key="4">
    <source>
        <dbReference type="ARBA" id="ARBA00023024"/>
    </source>
</evidence>
<feature type="domain" description="GH18" evidence="9">
    <location>
        <begin position="42"/>
        <end position="431"/>
    </location>
</feature>
<dbReference type="Pfam" id="PF00704">
    <property type="entry name" value="Glyco_hydro_18"/>
    <property type="match status" value="1"/>
</dbReference>
<dbReference type="GO" id="GO:0008061">
    <property type="term" value="F:chitin binding"/>
    <property type="evidence" value="ECO:0007669"/>
    <property type="project" value="InterPro"/>
</dbReference>
<dbReference type="Gene3D" id="3.10.50.10">
    <property type="match status" value="1"/>
</dbReference>
<organism evidence="10 11">
    <name type="scientific">Actinospica acidithermotolerans</name>
    <dbReference type="NCBI Taxonomy" id="2828514"/>
    <lineage>
        <taxon>Bacteria</taxon>
        <taxon>Bacillati</taxon>
        <taxon>Actinomycetota</taxon>
        <taxon>Actinomycetes</taxon>
        <taxon>Catenulisporales</taxon>
        <taxon>Actinospicaceae</taxon>
        <taxon>Actinospica</taxon>
    </lineage>
</organism>
<dbReference type="SMART" id="SM00636">
    <property type="entry name" value="Glyco_18"/>
    <property type="match status" value="1"/>
</dbReference>
<dbReference type="InterPro" id="IPR029070">
    <property type="entry name" value="Chitinase_insertion_sf"/>
</dbReference>
<dbReference type="SUPFAM" id="SSF51445">
    <property type="entry name" value="(Trans)glycosidases"/>
    <property type="match status" value="1"/>
</dbReference>
<comment type="catalytic activity">
    <reaction evidence="1">
        <text>Random endo-hydrolysis of N-acetyl-beta-D-glucosaminide (1-&gt;4)-beta-linkages in chitin and chitodextrins.</text>
        <dbReference type="EC" id="3.2.1.14"/>
    </reaction>
</comment>
<dbReference type="PROSITE" id="PS01095">
    <property type="entry name" value="GH18_1"/>
    <property type="match status" value="1"/>
</dbReference>
<comment type="caution">
    <text evidence="10">The sequence shown here is derived from an EMBL/GenBank/DDBJ whole genome shotgun (WGS) entry which is preliminary data.</text>
</comment>
<keyword evidence="8" id="KW-0732">Signal</keyword>
<accession>A0A941EHI9</accession>
<proteinExistence type="inferred from homology"/>
<dbReference type="InterPro" id="IPR017853">
    <property type="entry name" value="GH"/>
</dbReference>
<evidence type="ECO:0000256" key="8">
    <source>
        <dbReference type="SAM" id="SignalP"/>
    </source>
</evidence>
<dbReference type="PROSITE" id="PS51910">
    <property type="entry name" value="GH18_2"/>
    <property type="match status" value="1"/>
</dbReference>
<name>A0A941EHI9_9ACTN</name>
<keyword evidence="4" id="KW-0146">Chitin degradation</keyword>
<dbReference type="InterPro" id="IPR001579">
    <property type="entry name" value="Glyco_hydro_18_chit_AS"/>
</dbReference>
<gene>
    <name evidence="10" type="ORF">KDK95_23075</name>
</gene>
<dbReference type="GO" id="GO:0005975">
    <property type="term" value="P:carbohydrate metabolic process"/>
    <property type="evidence" value="ECO:0007669"/>
    <property type="project" value="InterPro"/>
</dbReference>
<dbReference type="PANTHER" id="PTHR11177">
    <property type="entry name" value="CHITINASE"/>
    <property type="match status" value="1"/>
</dbReference>
<comment type="similarity">
    <text evidence="7">Belongs to the glycosyl hydrolase 18 family.</text>
</comment>
<reference evidence="10" key="1">
    <citation type="submission" date="2021-04" db="EMBL/GenBank/DDBJ databases">
        <title>Genome based classification of Actinospica acidithermotolerans sp. nov., an actinobacterium isolated from an Indonesian hot spring.</title>
        <authorList>
            <person name="Kusuma A.B."/>
            <person name="Putra K.E."/>
            <person name="Nafisah S."/>
            <person name="Loh J."/>
            <person name="Nouioui I."/>
            <person name="Goodfellow M."/>
        </authorList>
    </citation>
    <scope>NUCLEOTIDE SEQUENCE</scope>
    <source>
        <strain evidence="10">MGRD01-02</strain>
    </source>
</reference>